<feature type="region of interest" description="Disordered" evidence="2">
    <location>
        <begin position="1"/>
        <end position="25"/>
    </location>
</feature>
<feature type="domain" description="SEC7" evidence="4">
    <location>
        <begin position="53"/>
        <end position="240"/>
    </location>
</feature>
<name>A0A8S1KED7_PARPR</name>
<evidence type="ECO:0000259" key="4">
    <source>
        <dbReference type="PROSITE" id="PS50190"/>
    </source>
</evidence>
<accession>A0A8S1KED7</accession>
<evidence type="ECO:0000256" key="2">
    <source>
        <dbReference type="SAM" id="MobiDB-lite"/>
    </source>
</evidence>
<dbReference type="InterPro" id="IPR000195">
    <property type="entry name" value="Rab-GAP-TBC_dom"/>
</dbReference>
<feature type="domain" description="Rab-GAP TBC" evidence="3">
    <location>
        <begin position="521"/>
        <end position="703"/>
    </location>
</feature>
<dbReference type="SMART" id="SM00222">
    <property type="entry name" value="Sec7"/>
    <property type="match status" value="1"/>
</dbReference>
<evidence type="ECO:0000256" key="1">
    <source>
        <dbReference type="SAM" id="Coils"/>
    </source>
</evidence>
<dbReference type="EMBL" id="CAJJDM010000017">
    <property type="protein sequence ID" value="CAD8053077.1"/>
    <property type="molecule type" value="Genomic_DNA"/>
</dbReference>
<dbReference type="Pfam" id="PF00566">
    <property type="entry name" value="RabGAP-TBC"/>
    <property type="match status" value="1"/>
</dbReference>
<organism evidence="5 6">
    <name type="scientific">Paramecium primaurelia</name>
    <dbReference type="NCBI Taxonomy" id="5886"/>
    <lineage>
        <taxon>Eukaryota</taxon>
        <taxon>Sar</taxon>
        <taxon>Alveolata</taxon>
        <taxon>Ciliophora</taxon>
        <taxon>Intramacronucleata</taxon>
        <taxon>Oligohymenophorea</taxon>
        <taxon>Peniculida</taxon>
        <taxon>Parameciidae</taxon>
        <taxon>Paramecium</taxon>
    </lineage>
</organism>
<dbReference type="GO" id="GO:0005085">
    <property type="term" value="F:guanyl-nucleotide exchange factor activity"/>
    <property type="evidence" value="ECO:0007669"/>
    <property type="project" value="InterPro"/>
</dbReference>
<keyword evidence="1" id="KW-0175">Coiled coil</keyword>
<dbReference type="PANTHER" id="PTHR10663">
    <property type="entry name" value="GUANYL-NUCLEOTIDE EXCHANGE FACTOR"/>
    <property type="match status" value="1"/>
</dbReference>
<reference evidence="5" key="1">
    <citation type="submission" date="2021-01" db="EMBL/GenBank/DDBJ databases">
        <authorList>
            <consortium name="Genoscope - CEA"/>
            <person name="William W."/>
        </authorList>
    </citation>
    <scope>NUCLEOTIDE SEQUENCE</scope>
</reference>
<dbReference type="GO" id="GO:0032012">
    <property type="term" value="P:regulation of ARF protein signal transduction"/>
    <property type="evidence" value="ECO:0007669"/>
    <property type="project" value="InterPro"/>
</dbReference>
<evidence type="ECO:0000313" key="6">
    <source>
        <dbReference type="Proteomes" id="UP000688137"/>
    </source>
</evidence>
<dbReference type="InterPro" id="IPR000904">
    <property type="entry name" value="Sec7_dom"/>
</dbReference>
<protein>
    <submittedName>
        <fullName evidence="5">Uncharacterized protein</fullName>
    </submittedName>
</protein>
<dbReference type="PROSITE" id="PS50190">
    <property type="entry name" value="SEC7"/>
    <property type="match status" value="1"/>
</dbReference>
<keyword evidence="6" id="KW-1185">Reference proteome</keyword>
<dbReference type="PROSITE" id="PS50086">
    <property type="entry name" value="TBC_RABGAP"/>
    <property type="match status" value="1"/>
</dbReference>
<dbReference type="SMART" id="SM00164">
    <property type="entry name" value="TBC"/>
    <property type="match status" value="1"/>
</dbReference>
<dbReference type="CDD" id="cd00171">
    <property type="entry name" value="Sec7"/>
    <property type="match status" value="1"/>
</dbReference>
<gene>
    <name evidence="5" type="ORF">PPRIM_AZ9-3.1.T0200146</name>
</gene>
<evidence type="ECO:0000313" key="5">
    <source>
        <dbReference type="EMBL" id="CAD8053077.1"/>
    </source>
</evidence>
<dbReference type="OMA" id="WARSTIW"/>
<feature type="coiled-coil region" evidence="1">
    <location>
        <begin position="380"/>
        <end position="415"/>
    </location>
</feature>
<evidence type="ECO:0000259" key="3">
    <source>
        <dbReference type="PROSITE" id="PS50086"/>
    </source>
</evidence>
<proteinExistence type="predicted"/>
<dbReference type="PANTHER" id="PTHR10663:SF388">
    <property type="entry name" value="GOLGI-SPECIFIC BREFELDIN A-RESISTANCE GUANINE NUCLEOTIDE EXCHANGE FACTOR 1"/>
    <property type="match status" value="1"/>
</dbReference>
<dbReference type="AlphaFoldDB" id="A0A8S1KED7"/>
<dbReference type="Pfam" id="PF01369">
    <property type="entry name" value="Sec7"/>
    <property type="match status" value="1"/>
</dbReference>
<sequence length="783" mass="93224">MLDDEEDQVIIVNEDSPVQKSSKQISRKQLEKQQNNIDKIQNPNNPLIQQIKICEQAVQQRVHIDQFITRFSKDQNSALQYLIDNYIIENTNQDIAKILMNTDGLNKDAINKYFCKPDLKNQEILEAYCQLLNLKGKSYLDAMRLLLQRFRLAGEAQMVDRVVKIFAKVYHQQNPNEFKSYDIPYVLAYSFIMLSTDAGSTKILPKNKMTKEQFLKNNIPVFPDISPKYFEEVYDSIKKEPFQTTLDYLEQMYNRMILCNEKLQGEQITKSLQVAFDLMNGCNLVKYGRYNGGQPRKFFLSSDEKRICWRSIDNDNEPARYINMCDVHDIALGHNTTRIMIKNNIPPEFDMFCFSIITIHRSVDIKVNDLQIKSKWINYLRAVIINRREMEAKRAEEKQRRQENEEKRSEIWKNDILPFWRSHWDYEPNKPLNYKKYISIKKEEAVQKAQNQANSASVLESLCRCLKKTIQLNPIQNRQQIQNQNYSNQSEINNSSNIQQQMMVEGKKNKSVLLMILWKLGLPDFARRTLWPIIIGNNLKIRQELYTILVRKTTVIEEAIRVDIERAKQQYPFITDVKAKELSNILHAFSYQRPDYGYISDLIDIAVVLIKHLQEYDCFQALVNLLHQYHFLSVFQNDTRQIEQRIKFFEENLKRILPFVYNHLKAIKLETKFYLMKWFLKIFLHQFKFPMLSRLWDNFLLEGEIYLFKVGICYLKYFQIELKMSNLDEVVRILTNWQPEVNEDYFFIQIDEIPIKDDDYTKFLEQYKAAEINKQIHQTLIDF</sequence>
<comment type="caution">
    <text evidence="5">The sequence shown here is derived from an EMBL/GenBank/DDBJ whole genome shotgun (WGS) entry which is preliminary data.</text>
</comment>
<dbReference type="Proteomes" id="UP000688137">
    <property type="component" value="Unassembled WGS sequence"/>
</dbReference>